<dbReference type="InterPro" id="IPR001807">
    <property type="entry name" value="ClC"/>
</dbReference>
<dbReference type="InterPro" id="IPR050368">
    <property type="entry name" value="ClC-type_chloride_channel"/>
</dbReference>
<keyword evidence="2" id="KW-0813">Transport</keyword>
<reference evidence="11" key="2">
    <citation type="journal article" date="2021" name="PeerJ">
        <title>Extensive microbial diversity within the chicken gut microbiome revealed by metagenomics and culture.</title>
        <authorList>
            <person name="Gilroy R."/>
            <person name="Ravi A."/>
            <person name="Getino M."/>
            <person name="Pursley I."/>
            <person name="Horton D.L."/>
            <person name="Alikhan N.F."/>
            <person name="Baker D."/>
            <person name="Gharbi K."/>
            <person name="Hall N."/>
            <person name="Watson M."/>
            <person name="Adriaenssens E.M."/>
            <person name="Foster-Nyarko E."/>
            <person name="Jarju S."/>
            <person name="Secka A."/>
            <person name="Antonio M."/>
            <person name="Oren A."/>
            <person name="Chaudhuri R.R."/>
            <person name="La Ragione R."/>
            <person name="Hildebrand F."/>
            <person name="Pallen M.J."/>
        </authorList>
    </citation>
    <scope>NUCLEOTIDE SEQUENCE</scope>
    <source>
        <strain evidence="11">17113</strain>
    </source>
</reference>
<gene>
    <name evidence="11" type="ORF">IAC61_04575</name>
</gene>
<evidence type="ECO:0000313" key="12">
    <source>
        <dbReference type="Proteomes" id="UP000823634"/>
    </source>
</evidence>
<name>A0A9D9DF88_9FIRM</name>
<feature type="transmembrane region" description="Helical" evidence="10">
    <location>
        <begin position="376"/>
        <end position="401"/>
    </location>
</feature>
<organism evidence="11 12">
    <name type="scientific">Candidatus Alloenteromonas pullistercoris</name>
    <dbReference type="NCBI Taxonomy" id="2840785"/>
    <lineage>
        <taxon>Bacteria</taxon>
        <taxon>Bacillati</taxon>
        <taxon>Bacillota</taxon>
        <taxon>Bacillota incertae sedis</taxon>
        <taxon>Candidatus Alloenteromonas</taxon>
    </lineage>
</organism>
<dbReference type="PANTHER" id="PTHR43427:SF6">
    <property type="entry name" value="CHLORIDE CHANNEL PROTEIN CLC-E"/>
    <property type="match status" value="1"/>
</dbReference>
<dbReference type="SUPFAM" id="SSF81340">
    <property type="entry name" value="Clc chloride channel"/>
    <property type="match status" value="1"/>
</dbReference>
<feature type="transmembrane region" description="Helical" evidence="10">
    <location>
        <begin position="193"/>
        <end position="216"/>
    </location>
</feature>
<dbReference type="AlphaFoldDB" id="A0A9D9DF88"/>
<feature type="transmembrane region" description="Helical" evidence="10">
    <location>
        <begin position="236"/>
        <end position="263"/>
    </location>
</feature>
<protein>
    <submittedName>
        <fullName evidence="11">Chloride channel protein</fullName>
    </submittedName>
</protein>
<feature type="transmembrane region" description="Helical" evidence="10">
    <location>
        <begin position="105"/>
        <end position="123"/>
    </location>
</feature>
<evidence type="ECO:0000256" key="1">
    <source>
        <dbReference type="ARBA" id="ARBA00004141"/>
    </source>
</evidence>
<evidence type="ECO:0000313" key="11">
    <source>
        <dbReference type="EMBL" id="MBO8426579.1"/>
    </source>
</evidence>
<dbReference type="EMBL" id="JADINA010000029">
    <property type="protein sequence ID" value="MBO8426579.1"/>
    <property type="molecule type" value="Genomic_DNA"/>
</dbReference>
<feature type="transmembrane region" description="Helical" evidence="10">
    <location>
        <begin position="18"/>
        <end position="39"/>
    </location>
</feature>
<dbReference type="GO" id="GO:0005254">
    <property type="term" value="F:chloride channel activity"/>
    <property type="evidence" value="ECO:0007669"/>
    <property type="project" value="UniProtKB-KW"/>
</dbReference>
<feature type="transmembrane region" description="Helical" evidence="10">
    <location>
        <begin position="351"/>
        <end position="370"/>
    </location>
</feature>
<keyword evidence="3 10" id="KW-0812">Transmembrane</keyword>
<keyword evidence="5" id="KW-0406">Ion transport</keyword>
<dbReference type="InterPro" id="IPR014743">
    <property type="entry name" value="Cl-channel_core"/>
</dbReference>
<keyword evidence="7" id="KW-0869">Chloride channel</keyword>
<evidence type="ECO:0000256" key="2">
    <source>
        <dbReference type="ARBA" id="ARBA00022448"/>
    </source>
</evidence>
<keyword evidence="6 10" id="KW-0472">Membrane</keyword>
<comment type="subcellular location">
    <subcellularLocation>
        <location evidence="1">Membrane</location>
        <topology evidence="1">Multi-pass membrane protein</topology>
    </subcellularLocation>
</comment>
<feature type="transmembrane region" description="Helical" evidence="10">
    <location>
        <begin position="59"/>
        <end position="79"/>
    </location>
</feature>
<dbReference type="Proteomes" id="UP000823634">
    <property type="component" value="Unassembled WGS sequence"/>
</dbReference>
<comment type="caution">
    <text evidence="11">The sequence shown here is derived from an EMBL/GenBank/DDBJ whole genome shotgun (WGS) entry which is preliminary data.</text>
</comment>
<dbReference type="PRINTS" id="PR00762">
    <property type="entry name" value="CLCHANNEL"/>
</dbReference>
<reference evidence="11" key="1">
    <citation type="submission" date="2020-10" db="EMBL/GenBank/DDBJ databases">
        <authorList>
            <person name="Gilroy R."/>
        </authorList>
    </citation>
    <scope>NUCLEOTIDE SEQUENCE</scope>
    <source>
        <strain evidence="11">17113</strain>
    </source>
</reference>
<evidence type="ECO:0000256" key="4">
    <source>
        <dbReference type="ARBA" id="ARBA00022989"/>
    </source>
</evidence>
<keyword evidence="9" id="KW-0407">Ion channel</keyword>
<evidence type="ECO:0000256" key="6">
    <source>
        <dbReference type="ARBA" id="ARBA00023136"/>
    </source>
</evidence>
<evidence type="ECO:0000256" key="7">
    <source>
        <dbReference type="ARBA" id="ARBA00023173"/>
    </source>
</evidence>
<evidence type="ECO:0000256" key="10">
    <source>
        <dbReference type="SAM" id="Phobius"/>
    </source>
</evidence>
<dbReference type="GO" id="GO:0034707">
    <property type="term" value="C:chloride channel complex"/>
    <property type="evidence" value="ECO:0007669"/>
    <property type="project" value="UniProtKB-KW"/>
</dbReference>
<evidence type="ECO:0000256" key="3">
    <source>
        <dbReference type="ARBA" id="ARBA00022692"/>
    </source>
</evidence>
<keyword evidence="4 10" id="KW-1133">Transmembrane helix</keyword>
<dbReference type="Gene3D" id="1.10.3080.10">
    <property type="entry name" value="Clc chloride channel"/>
    <property type="match status" value="1"/>
</dbReference>
<evidence type="ECO:0000256" key="8">
    <source>
        <dbReference type="ARBA" id="ARBA00023214"/>
    </source>
</evidence>
<keyword evidence="8" id="KW-0868">Chloride</keyword>
<dbReference type="Pfam" id="PF00654">
    <property type="entry name" value="Voltage_CLC"/>
    <property type="match status" value="1"/>
</dbReference>
<dbReference type="PANTHER" id="PTHR43427">
    <property type="entry name" value="CHLORIDE CHANNEL PROTEIN CLC-E"/>
    <property type="match status" value="1"/>
</dbReference>
<feature type="transmembrane region" description="Helical" evidence="10">
    <location>
        <begin position="318"/>
        <end position="339"/>
    </location>
</feature>
<evidence type="ECO:0000256" key="5">
    <source>
        <dbReference type="ARBA" id="ARBA00023065"/>
    </source>
</evidence>
<feature type="transmembrane region" description="Helical" evidence="10">
    <location>
        <begin position="408"/>
        <end position="427"/>
    </location>
</feature>
<sequence>MNRPVCNDNYADYRFLPLLWRSLLSGLIATIVLFAFHYLMRQVSWLYRYPWFETPEGGALYFFILLLLCLLQLFAITCMRDRNESADVLSTFVSVGVKVEYGKDVALVFLCCLCSFASGFALGAEAPSVFMSCLIFGGVFDLLYHSKAMSKSGIRIGGAIGFALAFQNPLAGLANSFAGNIFARSYKKGEWRVVCSSLLTVLFCYLLYSCLKLLAYQADYGPEWFRAFLWNDYSFSLSQFGFASLSSCFWLFVLPLITFPLAYIYVKAASFFRDWLWRDNALSYWLSLILGVLFCFLLAMFLPSALGTGANYFEVEGYLQMAMGPLLLLLFLRLLFTFFSFSSHFSGGNIIPTLGIGALIGIVLARVFPVEGYEQLFAMSFALSFFGFVTFNPLLSLSLVFSFGFSPALFIVLLPTAILPFLGFNRIKGFSSLSRSLASKDIGHRSYAASRFLLFPYSSSIAILRLASRAPLIEGGKGVD</sequence>
<evidence type="ECO:0000256" key="9">
    <source>
        <dbReference type="ARBA" id="ARBA00023303"/>
    </source>
</evidence>
<feature type="transmembrane region" description="Helical" evidence="10">
    <location>
        <begin position="284"/>
        <end position="306"/>
    </location>
</feature>
<proteinExistence type="predicted"/>
<accession>A0A9D9DF88</accession>